<accession>A0A918GZP3</accession>
<dbReference type="GO" id="GO:0005737">
    <property type="term" value="C:cytoplasm"/>
    <property type="evidence" value="ECO:0007669"/>
    <property type="project" value="TreeGrafter"/>
</dbReference>
<dbReference type="PANTHER" id="PTHR11808">
    <property type="entry name" value="TRANS-SULFURATION ENZYME FAMILY MEMBER"/>
    <property type="match status" value="1"/>
</dbReference>
<dbReference type="InterPro" id="IPR015421">
    <property type="entry name" value="PyrdxlP-dep_Trfase_major"/>
</dbReference>
<dbReference type="Gene3D" id="3.90.1150.10">
    <property type="entry name" value="Aspartate Aminotransferase, domain 1"/>
    <property type="match status" value="1"/>
</dbReference>
<feature type="region of interest" description="Disordered" evidence="9">
    <location>
        <begin position="1"/>
        <end position="36"/>
    </location>
</feature>
<proteinExistence type="inferred from homology"/>
<evidence type="ECO:0000256" key="3">
    <source>
        <dbReference type="ARBA" id="ARBA00047175"/>
    </source>
</evidence>
<evidence type="ECO:0000256" key="1">
    <source>
        <dbReference type="ARBA" id="ARBA00001933"/>
    </source>
</evidence>
<evidence type="ECO:0000313" key="10">
    <source>
        <dbReference type="EMBL" id="GGT20611.1"/>
    </source>
</evidence>
<name>A0A918GZP3_9ACTN</name>
<comment type="similarity">
    <text evidence="8">Belongs to the trans-sulfuration enzymes family.</text>
</comment>
<evidence type="ECO:0000313" key="11">
    <source>
        <dbReference type="Proteomes" id="UP000619486"/>
    </source>
</evidence>
<dbReference type="EMBL" id="BMQQ01000003">
    <property type="protein sequence ID" value="GGT20611.1"/>
    <property type="molecule type" value="Genomic_DNA"/>
</dbReference>
<evidence type="ECO:0000256" key="2">
    <source>
        <dbReference type="ARBA" id="ARBA00022898"/>
    </source>
</evidence>
<dbReference type="InterPro" id="IPR015424">
    <property type="entry name" value="PyrdxlP-dep_Trfase"/>
</dbReference>
<dbReference type="InterPro" id="IPR000277">
    <property type="entry name" value="Cys/Met-Metab_PyrdxlP-dep_enz"/>
</dbReference>
<comment type="cofactor">
    <cofactor evidence="1 8">
        <name>pyridoxal 5'-phosphate</name>
        <dbReference type="ChEBI" id="CHEBI:597326"/>
    </cofactor>
</comment>
<dbReference type="PANTHER" id="PTHR11808:SF85">
    <property type="entry name" value="CYSTATHIONINE GAMMA-LYASE-RELATED"/>
    <property type="match status" value="1"/>
</dbReference>
<reference evidence="10" key="1">
    <citation type="journal article" date="2014" name="Int. J. Syst. Evol. Microbiol.">
        <title>Complete genome sequence of Corynebacterium casei LMG S-19264T (=DSM 44701T), isolated from a smear-ripened cheese.</title>
        <authorList>
            <consortium name="US DOE Joint Genome Institute (JGI-PGF)"/>
            <person name="Walter F."/>
            <person name="Albersmeier A."/>
            <person name="Kalinowski J."/>
            <person name="Ruckert C."/>
        </authorList>
    </citation>
    <scope>NUCLEOTIDE SEQUENCE</scope>
    <source>
        <strain evidence="10">JCM 3172</strain>
    </source>
</reference>
<keyword evidence="2 7" id="KW-0663">Pyridoxal phosphate</keyword>
<evidence type="ECO:0000256" key="9">
    <source>
        <dbReference type="SAM" id="MobiDB-lite"/>
    </source>
</evidence>
<evidence type="ECO:0000256" key="5">
    <source>
        <dbReference type="ARBA" id="ARBA00048780"/>
    </source>
</evidence>
<dbReference type="CDD" id="cd00614">
    <property type="entry name" value="CGS_like"/>
    <property type="match status" value="1"/>
</dbReference>
<dbReference type="EC" id="4.4.1.2" evidence="3"/>
<comment type="caution">
    <text evidence="10">The sequence shown here is derived from an EMBL/GenBank/DDBJ whole genome shotgun (WGS) entry which is preliminary data.</text>
</comment>
<organism evidence="10 11">
    <name type="scientific">Streptomyces purpureus</name>
    <dbReference type="NCBI Taxonomy" id="1951"/>
    <lineage>
        <taxon>Bacteria</taxon>
        <taxon>Bacillati</taxon>
        <taxon>Actinomycetota</taxon>
        <taxon>Actinomycetes</taxon>
        <taxon>Kitasatosporales</taxon>
        <taxon>Streptomycetaceae</taxon>
        <taxon>Streptomyces</taxon>
    </lineage>
</organism>
<gene>
    <name evidence="10" type="primary">mdeA</name>
    <name evidence="10" type="ORF">GCM10014713_11840</name>
</gene>
<feature type="modified residue" description="N6-(pyridoxal phosphate)lysine" evidence="7">
    <location>
        <position position="234"/>
    </location>
</feature>
<dbReference type="PIRSF" id="PIRSF001434">
    <property type="entry name" value="CGS"/>
    <property type="match status" value="1"/>
</dbReference>
<dbReference type="Proteomes" id="UP000619486">
    <property type="component" value="Unassembled WGS sequence"/>
</dbReference>
<dbReference type="FunFam" id="3.40.640.10:FF:000046">
    <property type="entry name" value="Cystathionine gamma-lyase"/>
    <property type="match status" value="1"/>
</dbReference>
<sequence length="423" mass="44577">MSLHEPNQPSQPNQPPKPPLPSSPPSPLPSPRTETLAVHPPQVRIPEGSRPLGVPLYQGHVFAFEEADTMAEAFEGGGAFLYSRLGNPTVRALEEAVTRLEGGAAGVSFASGMGAINAVLLGLVSTGGHVVAQRCLYGGTYAVLTDLAARWGVEVTYVSGDDPEEVRQALRPTTALLYLETVANPTTRVADLPALIAEARAAGVPSVVDNTFASPLLCRPLEHGADVVIHSATKYLAGHADVLGGVAVFRDAELHRRIWHYAVEQGATTDPFAAWLTLRGMQTLALRVERQCANALTLAERLATHPAVAAVRHPFLAGHPDHDTARRLLRAGGGVISFDLAGGRAAGRAFVEAVRLASLSPSLGDVKTFVMHPASTSHRQMDEATLTAAGIGPGTVRLSTGIEHVEDLWQDLAAALDQALKAA</sequence>
<dbReference type="GO" id="GO:0030170">
    <property type="term" value="F:pyridoxal phosphate binding"/>
    <property type="evidence" value="ECO:0007669"/>
    <property type="project" value="InterPro"/>
</dbReference>
<feature type="compositionally biased region" description="Pro residues" evidence="9">
    <location>
        <begin position="12"/>
        <end position="30"/>
    </location>
</feature>
<protein>
    <recommendedName>
        <fullName evidence="3">homocysteine desulfhydrase</fullName>
        <ecNumber evidence="3">4.4.1.2</ecNumber>
    </recommendedName>
    <alternativeName>
        <fullName evidence="4">Homocysteine desulfhydrase</fullName>
    </alternativeName>
</protein>
<dbReference type="GO" id="GO:0018826">
    <property type="term" value="F:methionine gamma-lyase activity"/>
    <property type="evidence" value="ECO:0007669"/>
    <property type="project" value="UniProtKB-EC"/>
</dbReference>
<dbReference type="GO" id="GO:0019346">
    <property type="term" value="P:transsulfuration"/>
    <property type="evidence" value="ECO:0007669"/>
    <property type="project" value="InterPro"/>
</dbReference>
<evidence type="ECO:0000256" key="6">
    <source>
        <dbReference type="ARBA" id="ARBA00052699"/>
    </source>
</evidence>
<reference evidence="10" key="2">
    <citation type="submission" date="2020-09" db="EMBL/GenBank/DDBJ databases">
        <authorList>
            <person name="Sun Q."/>
            <person name="Ohkuma M."/>
        </authorList>
    </citation>
    <scope>NUCLEOTIDE SEQUENCE</scope>
    <source>
        <strain evidence="10">JCM 3172</strain>
    </source>
</reference>
<comment type="catalytic activity">
    <reaction evidence="6">
        <text>L-methionine + H2O = methanethiol + 2-oxobutanoate + NH4(+)</text>
        <dbReference type="Rhea" id="RHEA:23800"/>
        <dbReference type="ChEBI" id="CHEBI:15377"/>
        <dbReference type="ChEBI" id="CHEBI:16007"/>
        <dbReference type="ChEBI" id="CHEBI:16763"/>
        <dbReference type="ChEBI" id="CHEBI:28938"/>
        <dbReference type="ChEBI" id="CHEBI:57844"/>
        <dbReference type="EC" id="4.4.1.11"/>
    </reaction>
    <physiologicalReaction direction="left-to-right" evidence="6">
        <dbReference type="Rhea" id="RHEA:23801"/>
    </physiologicalReaction>
</comment>
<feature type="compositionally biased region" description="Low complexity" evidence="9">
    <location>
        <begin position="1"/>
        <end position="11"/>
    </location>
</feature>
<dbReference type="SUPFAM" id="SSF53383">
    <property type="entry name" value="PLP-dependent transferases"/>
    <property type="match status" value="1"/>
</dbReference>
<evidence type="ECO:0000256" key="7">
    <source>
        <dbReference type="PIRSR" id="PIRSR001434-2"/>
    </source>
</evidence>
<dbReference type="Gene3D" id="3.40.640.10">
    <property type="entry name" value="Type I PLP-dependent aspartate aminotransferase-like (Major domain)"/>
    <property type="match status" value="1"/>
</dbReference>
<dbReference type="GO" id="GO:0004123">
    <property type="term" value="F:cystathionine gamma-lyase activity"/>
    <property type="evidence" value="ECO:0007669"/>
    <property type="project" value="TreeGrafter"/>
</dbReference>
<dbReference type="AlphaFoldDB" id="A0A918GZP3"/>
<dbReference type="InterPro" id="IPR015422">
    <property type="entry name" value="PyrdxlP-dep_Trfase_small"/>
</dbReference>
<dbReference type="GO" id="GO:0019343">
    <property type="term" value="P:cysteine biosynthetic process via cystathionine"/>
    <property type="evidence" value="ECO:0007669"/>
    <property type="project" value="TreeGrafter"/>
</dbReference>
<evidence type="ECO:0000256" key="8">
    <source>
        <dbReference type="RuleBase" id="RU362118"/>
    </source>
</evidence>
<dbReference type="RefSeq" id="WP_229832730.1">
    <property type="nucleotide sequence ID" value="NZ_BMQQ01000003.1"/>
</dbReference>
<keyword evidence="11" id="KW-1185">Reference proteome</keyword>
<dbReference type="GO" id="GO:0047982">
    <property type="term" value="F:homocysteine desulfhydrase activity"/>
    <property type="evidence" value="ECO:0007669"/>
    <property type="project" value="UniProtKB-EC"/>
</dbReference>
<comment type="catalytic activity">
    <reaction evidence="5">
        <text>L-homocysteine + H2O = 2-oxobutanoate + hydrogen sulfide + NH4(+) + H(+)</text>
        <dbReference type="Rhea" id="RHEA:14501"/>
        <dbReference type="ChEBI" id="CHEBI:15377"/>
        <dbReference type="ChEBI" id="CHEBI:15378"/>
        <dbReference type="ChEBI" id="CHEBI:16763"/>
        <dbReference type="ChEBI" id="CHEBI:28938"/>
        <dbReference type="ChEBI" id="CHEBI:29919"/>
        <dbReference type="ChEBI" id="CHEBI:58199"/>
        <dbReference type="EC" id="4.4.1.2"/>
    </reaction>
    <physiologicalReaction direction="left-to-right" evidence="5">
        <dbReference type="Rhea" id="RHEA:14502"/>
    </physiologicalReaction>
</comment>
<dbReference type="Pfam" id="PF01053">
    <property type="entry name" value="Cys_Met_Meta_PP"/>
    <property type="match status" value="1"/>
</dbReference>
<evidence type="ECO:0000256" key="4">
    <source>
        <dbReference type="ARBA" id="ARBA00047199"/>
    </source>
</evidence>